<dbReference type="GeneID" id="64703369"/>
<feature type="region of interest" description="Disordered" evidence="1">
    <location>
        <begin position="16"/>
        <end position="53"/>
    </location>
</feature>
<accession>A0A9P7JXT5</accession>
<evidence type="ECO:0000313" key="3">
    <source>
        <dbReference type="Proteomes" id="UP000823399"/>
    </source>
</evidence>
<evidence type="ECO:0000313" key="2">
    <source>
        <dbReference type="EMBL" id="KAG2114763.1"/>
    </source>
</evidence>
<feature type="region of interest" description="Disordered" evidence="1">
    <location>
        <begin position="84"/>
        <end position="103"/>
    </location>
</feature>
<dbReference type="Proteomes" id="UP000823399">
    <property type="component" value="Unassembled WGS sequence"/>
</dbReference>
<protein>
    <submittedName>
        <fullName evidence="2">Uncharacterized protein</fullName>
    </submittedName>
</protein>
<reference evidence="2" key="1">
    <citation type="journal article" date="2020" name="New Phytol.">
        <title>Comparative genomics reveals dynamic genome evolution in host specialist ectomycorrhizal fungi.</title>
        <authorList>
            <person name="Lofgren L.A."/>
            <person name="Nguyen N.H."/>
            <person name="Vilgalys R."/>
            <person name="Ruytinx J."/>
            <person name="Liao H.L."/>
            <person name="Branco S."/>
            <person name="Kuo A."/>
            <person name="LaButti K."/>
            <person name="Lipzen A."/>
            <person name="Andreopoulos W."/>
            <person name="Pangilinan J."/>
            <person name="Riley R."/>
            <person name="Hundley H."/>
            <person name="Na H."/>
            <person name="Barry K."/>
            <person name="Grigoriev I.V."/>
            <person name="Stajich J.E."/>
            <person name="Kennedy P.G."/>
        </authorList>
    </citation>
    <scope>NUCLEOTIDE SEQUENCE</scope>
    <source>
        <strain evidence="2">FC423</strain>
    </source>
</reference>
<feature type="compositionally biased region" description="Basic and acidic residues" evidence="1">
    <location>
        <begin position="18"/>
        <end position="49"/>
    </location>
</feature>
<organism evidence="2 3">
    <name type="scientific">Suillus discolor</name>
    <dbReference type="NCBI Taxonomy" id="1912936"/>
    <lineage>
        <taxon>Eukaryota</taxon>
        <taxon>Fungi</taxon>
        <taxon>Dikarya</taxon>
        <taxon>Basidiomycota</taxon>
        <taxon>Agaricomycotina</taxon>
        <taxon>Agaricomycetes</taxon>
        <taxon>Agaricomycetidae</taxon>
        <taxon>Boletales</taxon>
        <taxon>Suillineae</taxon>
        <taxon>Suillaceae</taxon>
        <taxon>Suillus</taxon>
    </lineage>
</organism>
<comment type="caution">
    <text evidence="2">The sequence shown here is derived from an EMBL/GenBank/DDBJ whole genome shotgun (WGS) entry which is preliminary data.</text>
</comment>
<dbReference type="AlphaFoldDB" id="A0A9P7JXT5"/>
<sequence length="103" mass="11756">MATGCPNKSYCIPSIQFEEEKAKERNEPSPLHEDTNSPRENLLEPEHKHPSQLARVDTVTGFYKPSPTIEEAFLAFNDIKKILRPPKTTGGYKDPELDSVFRR</sequence>
<evidence type="ECO:0000256" key="1">
    <source>
        <dbReference type="SAM" id="MobiDB-lite"/>
    </source>
</evidence>
<dbReference type="RefSeq" id="XP_041296711.1">
    <property type="nucleotide sequence ID" value="XM_041441110.1"/>
</dbReference>
<feature type="compositionally biased region" description="Basic and acidic residues" evidence="1">
    <location>
        <begin position="93"/>
        <end position="103"/>
    </location>
</feature>
<gene>
    <name evidence="2" type="ORF">F5147DRAFT_770078</name>
</gene>
<keyword evidence="3" id="KW-1185">Reference proteome</keyword>
<name>A0A9P7JXT5_9AGAM</name>
<dbReference type="OrthoDB" id="2691317at2759"/>
<proteinExistence type="predicted"/>
<dbReference type="EMBL" id="JABBWM010000009">
    <property type="protein sequence ID" value="KAG2114763.1"/>
    <property type="molecule type" value="Genomic_DNA"/>
</dbReference>